<dbReference type="NCBIfam" id="TIGR01187">
    <property type="entry name" value="potA"/>
    <property type="match status" value="1"/>
</dbReference>
<dbReference type="Pfam" id="PF00005">
    <property type="entry name" value="ABC_tran"/>
    <property type="match status" value="1"/>
</dbReference>
<evidence type="ECO:0000256" key="1">
    <source>
        <dbReference type="ARBA" id="ARBA00022448"/>
    </source>
</evidence>
<dbReference type="InterPro" id="IPR003593">
    <property type="entry name" value="AAA+_ATPase"/>
</dbReference>
<sequence length="369" mass="40596">MITSQERSGAAIGVEEVSRIYGSTRAVDGVTLRIREGEFFSLLGPSGCGKTTLLRILAGFETPDKGRVFLRGEDITMVQPHRRDVNTVFQSYELFPHLSVAENVAYGLKLRKVPRHEREERVRAMLELVGVSNLGERRVNELSGGQQQRIALARALVNRPAVLLLDEPLSALDVKLRKRMQLELKAIHQQVGTTFVYVTHDQEEALFLSDRIAIMSNGKLEQVGTPEEVYESPATSFVADFVGSLNDFVVTIASVNGDITDAQSSPGDVLRIPTLTGRSPGAAVRIVVRPERILINEVSTNSSDNRIVGKVDEVVYLGPVMHVYVTTASIGRILVHQFSRAAQIPTVGDDVFISWPIDASIILKKESAK</sequence>
<keyword evidence="3" id="KW-0547">Nucleotide-binding</keyword>
<dbReference type="Gene3D" id="3.40.50.300">
    <property type="entry name" value="P-loop containing nucleotide triphosphate hydrolases"/>
    <property type="match status" value="1"/>
</dbReference>
<dbReference type="InterPro" id="IPR003439">
    <property type="entry name" value="ABC_transporter-like_ATP-bd"/>
</dbReference>
<dbReference type="SUPFAM" id="SSF50331">
    <property type="entry name" value="MOP-like"/>
    <property type="match status" value="1"/>
</dbReference>
<dbReference type="InterPro" id="IPR013611">
    <property type="entry name" value="Transp-assoc_OB_typ2"/>
</dbReference>
<feature type="domain" description="ABC transporter" evidence="7">
    <location>
        <begin position="12"/>
        <end position="242"/>
    </location>
</feature>
<evidence type="ECO:0000256" key="4">
    <source>
        <dbReference type="ARBA" id="ARBA00022840"/>
    </source>
</evidence>
<keyword evidence="5" id="KW-1278">Translocase</keyword>
<dbReference type="Gene3D" id="2.40.50.100">
    <property type="match status" value="1"/>
</dbReference>
<keyword evidence="2" id="KW-1003">Cell membrane</keyword>
<gene>
    <name evidence="8" type="ORF">UFOPK3288_01277</name>
</gene>
<dbReference type="InterPro" id="IPR027417">
    <property type="entry name" value="P-loop_NTPase"/>
</dbReference>
<evidence type="ECO:0000256" key="5">
    <source>
        <dbReference type="ARBA" id="ARBA00022967"/>
    </source>
</evidence>
<dbReference type="InterPro" id="IPR008995">
    <property type="entry name" value="Mo/tungstate-bd_C_term_dom"/>
</dbReference>
<evidence type="ECO:0000256" key="2">
    <source>
        <dbReference type="ARBA" id="ARBA00022475"/>
    </source>
</evidence>
<proteinExistence type="predicted"/>
<keyword evidence="6" id="KW-0472">Membrane</keyword>
<evidence type="ECO:0000256" key="6">
    <source>
        <dbReference type="ARBA" id="ARBA00023136"/>
    </source>
</evidence>
<evidence type="ECO:0000256" key="3">
    <source>
        <dbReference type="ARBA" id="ARBA00022741"/>
    </source>
</evidence>
<dbReference type="PANTHER" id="PTHR42781">
    <property type="entry name" value="SPERMIDINE/PUTRESCINE IMPORT ATP-BINDING PROTEIN POTA"/>
    <property type="match status" value="1"/>
</dbReference>
<dbReference type="GO" id="GO:0043190">
    <property type="term" value="C:ATP-binding cassette (ABC) transporter complex"/>
    <property type="evidence" value="ECO:0007669"/>
    <property type="project" value="InterPro"/>
</dbReference>
<dbReference type="PANTHER" id="PTHR42781:SF4">
    <property type="entry name" value="SPERMIDINE_PUTRESCINE IMPORT ATP-BINDING PROTEIN POTA"/>
    <property type="match status" value="1"/>
</dbReference>
<accession>A0A6J7CJ28</accession>
<protein>
    <submittedName>
        <fullName evidence="8">Unannotated protein</fullName>
    </submittedName>
</protein>
<evidence type="ECO:0000313" key="8">
    <source>
        <dbReference type="EMBL" id="CAB4856169.1"/>
    </source>
</evidence>
<dbReference type="PROSITE" id="PS50893">
    <property type="entry name" value="ABC_TRANSPORTER_2"/>
    <property type="match status" value="1"/>
</dbReference>
<dbReference type="Pfam" id="PF08402">
    <property type="entry name" value="TOBE_2"/>
    <property type="match status" value="1"/>
</dbReference>
<keyword evidence="4" id="KW-0067">ATP-binding</keyword>
<dbReference type="GO" id="GO:0015417">
    <property type="term" value="F:ABC-type polyamine transporter activity"/>
    <property type="evidence" value="ECO:0007669"/>
    <property type="project" value="InterPro"/>
</dbReference>
<dbReference type="GO" id="GO:0005524">
    <property type="term" value="F:ATP binding"/>
    <property type="evidence" value="ECO:0007669"/>
    <property type="project" value="UniProtKB-KW"/>
</dbReference>
<dbReference type="InterPro" id="IPR017871">
    <property type="entry name" value="ABC_transporter-like_CS"/>
</dbReference>
<name>A0A6J7CJ28_9ZZZZ</name>
<dbReference type="SMART" id="SM00382">
    <property type="entry name" value="AAA"/>
    <property type="match status" value="1"/>
</dbReference>
<dbReference type="SUPFAM" id="SSF52540">
    <property type="entry name" value="P-loop containing nucleoside triphosphate hydrolases"/>
    <property type="match status" value="1"/>
</dbReference>
<dbReference type="EMBL" id="CAFBLC010000055">
    <property type="protein sequence ID" value="CAB4856169.1"/>
    <property type="molecule type" value="Genomic_DNA"/>
</dbReference>
<organism evidence="8">
    <name type="scientific">freshwater metagenome</name>
    <dbReference type="NCBI Taxonomy" id="449393"/>
    <lineage>
        <taxon>unclassified sequences</taxon>
        <taxon>metagenomes</taxon>
        <taxon>ecological metagenomes</taxon>
    </lineage>
</organism>
<dbReference type="PROSITE" id="PS00211">
    <property type="entry name" value="ABC_TRANSPORTER_1"/>
    <property type="match status" value="1"/>
</dbReference>
<dbReference type="AlphaFoldDB" id="A0A6J7CJ28"/>
<dbReference type="InterPro" id="IPR050093">
    <property type="entry name" value="ABC_SmlMolc_Importer"/>
</dbReference>
<keyword evidence="1" id="KW-0813">Transport</keyword>
<reference evidence="8" key="1">
    <citation type="submission" date="2020-05" db="EMBL/GenBank/DDBJ databases">
        <authorList>
            <person name="Chiriac C."/>
            <person name="Salcher M."/>
            <person name="Ghai R."/>
            <person name="Kavagutti S V."/>
        </authorList>
    </citation>
    <scope>NUCLEOTIDE SEQUENCE</scope>
</reference>
<evidence type="ECO:0000259" key="7">
    <source>
        <dbReference type="PROSITE" id="PS50893"/>
    </source>
</evidence>
<dbReference type="InterPro" id="IPR005893">
    <property type="entry name" value="PotA-like"/>
</dbReference>
<dbReference type="GO" id="GO:0016887">
    <property type="term" value="F:ATP hydrolysis activity"/>
    <property type="evidence" value="ECO:0007669"/>
    <property type="project" value="InterPro"/>
</dbReference>
<dbReference type="FunFam" id="3.40.50.300:FF:000133">
    <property type="entry name" value="Spermidine/putrescine import ATP-binding protein PotA"/>
    <property type="match status" value="1"/>
</dbReference>